<evidence type="ECO:0000256" key="1">
    <source>
        <dbReference type="SAM" id="MobiDB-lite"/>
    </source>
</evidence>
<dbReference type="Proteomes" id="UP000646053">
    <property type="component" value="Unassembled WGS sequence"/>
</dbReference>
<dbReference type="Pfam" id="PF09557">
    <property type="entry name" value="DUF2382"/>
    <property type="match status" value="1"/>
</dbReference>
<gene>
    <name evidence="3" type="ORF">GS601_09020</name>
</gene>
<comment type="caution">
    <text evidence="3">The sequence shown here is derived from an EMBL/GenBank/DDBJ whole genome shotgun (WGS) entry which is preliminary data.</text>
</comment>
<dbReference type="EMBL" id="WVIE01000008">
    <property type="protein sequence ID" value="NDJ17426.1"/>
    <property type="molecule type" value="Genomic_DNA"/>
</dbReference>
<evidence type="ECO:0000259" key="2">
    <source>
        <dbReference type="Pfam" id="PF09557"/>
    </source>
</evidence>
<sequence length="197" mass="22255">MQSDASTFDSLEPETYRSSRHSVADPQTIESTNSERSLLPDAIVQNDAIADTVVQEQAIRLLEERLSVSYQKQKVGEVVIRKEIETQMIQVPVRREKLIVEQVGSSPRRLAEIDLSQGEIEGLEFVDAEVISSDGDRRSTVQGTLSSPRTAAWLLDAIAHQSNHGCGQIHIKIELKDATHRETYQNWFDRCRDNPDR</sequence>
<dbReference type="RefSeq" id="WP_162422937.1">
    <property type="nucleotide sequence ID" value="NZ_WVIE01000008.1"/>
</dbReference>
<organism evidence="3 4">
    <name type="scientific">Myxacorys almedinensis A</name>
    <dbReference type="NCBI Taxonomy" id="2690445"/>
    <lineage>
        <taxon>Bacteria</taxon>
        <taxon>Bacillati</taxon>
        <taxon>Cyanobacteriota</taxon>
        <taxon>Cyanophyceae</taxon>
        <taxon>Leptolyngbyales</taxon>
        <taxon>Leptolyngbyaceae</taxon>
        <taxon>Myxacorys</taxon>
        <taxon>Myxacorys almedinensis</taxon>
    </lineage>
</organism>
<dbReference type="InterPro" id="IPR019060">
    <property type="entry name" value="DUF2382"/>
</dbReference>
<protein>
    <submittedName>
        <fullName evidence="3">DUF2382 domain-containing protein</fullName>
    </submittedName>
</protein>
<evidence type="ECO:0000313" key="4">
    <source>
        <dbReference type="Proteomes" id="UP000646053"/>
    </source>
</evidence>
<accession>A0A8J7Z3Y6</accession>
<keyword evidence="4" id="KW-1185">Reference proteome</keyword>
<dbReference type="AlphaFoldDB" id="A0A8J7Z3Y6"/>
<reference evidence="3" key="1">
    <citation type="submission" date="2019-12" db="EMBL/GenBank/DDBJ databases">
        <title>High-Quality draft genome sequences of three cyanobacteria isolated from the limestone walls of the Old Cathedral of Coimbra.</title>
        <authorList>
            <person name="Tiago I."/>
            <person name="Soares F."/>
            <person name="Portugal A."/>
        </authorList>
    </citation>
    <scope>NUCLEOTIDE SEQUENCE</scope>
    <source>
        <strain evidence="3">A</strain>
    </source>
</reference>
<feature type="region of interest" description="Disordered" evidence="1">
    <location>
        <begin position="1"/>
        <end position="36"/>
    </location>
</feature>
<name>A0A8J7Z3Y6_9CYAN</name>
<feature type="domain" description="DUF2382" evidence="2">
    <location>
        <begin position="59"/>
        <end position="107"/>
    </location>
</feature>
<evidence type="ECO:0000313" key="3">
    <source>
        <dbReference type="EMBL" id="NDJ17426.1"/>
    </source>
</evidence>
<proteinExistence type="predicted"/>